<name>A0A4Z2HFA4_9TELE</name>
<evidence type="ECO:0000313" key="2">
    <source>
        <dbReference type="EMBL" id="TNN63663.1"/>
    </source>
</evidence>
<reference evidence="2 3" key="1">
    <citation type="submission" date="2019-03" db="EMBL/GenBank/DDBJ databases">
        <title>First draft genome of Liparis tanakae, snailfish: a comprehensive survey of snailfish specific genes.</title>
        <authorList>
            <person name="Kim W."/>
            <person name="Song I."/>
            <person name="Jeong J.-H."/>
            <person name="Kim D."/>
            <person name="Kim S."/>
            <person name="Ryu S."/>
            <person name="Song J.Y."/>
            <person name="Lee S.K."/>
        </authorList>
    </citation>
    <scope>NUCLEOTIDE SEQUENCE [LARGE SCALE GENOMIC DNA]</scope>
    <source>
        <tissue evidence="2">Muscle</tissue>
    </source>
</reference>
<organism evidence="2 3">
    <name type="scientific">Liparis tanakae</name>
    <name type="common">Tanaka's snailfish</name>
    <dbReference type="NCBI Taxonomy" id="230148"/>
    <lineage>
        <taxon>Eukaryota</taxon>
        <taxon>Metazoa</taxon>
        <taxon>Chordata</taxon>
        <taxon>Craniata</taxon>
        <taxon>Vertebrata</taxon>
        <taxon>Euteleostomi</taxon>
        <taxon>Actinopterygii</taxon>
        <taxon>Neopterygii</taxon>
        <taxon>Teleostei</taxon>
        <taxon>Neoteleostei</taxon>
        <taxon>Acanthomorphata</taxon>
        <taxon>Eupercaria</taxon>
        <taxon>Perciformes</taxon>
        <taxon>Cottioidei</taxon>
        <taxon>Cottales</taxon>
        <taxon>Liparidae</taxon>
        <taxon>Liparis</taxon>
    </lineage>
</organism>
<accession>A0A4Z2HFA4</accession>
<dbReference type="EMBL" id="SRLO01000268">
    <property type="protein sequence ID" value="TNN63663.1"/>
    <property type="molecule type" value="Genomic_DNA"/>
</dbReference>
<evidence type="ECO:0000256" key="1">
    <source>
        <dbReference type="SAM" id="MobiDB-lite"/>
    </source>
</evidence>
<comment type="caution">
    <text evidence="2">The sequence shown here is derived from an EMBL/GenBank/DDBJ whole genome shotgun (WGS) entry which is preliminary data.</text>
</comment>
<proteinExistence type="predicted"/>
<dbReference type="Proteomes" id="UP000314294">
    <property type="component" value="Unassembled WGS sequence"/>
</dbReference>
<protein>
    <submittedName>
        <fullName evidence="2">Uncharacterized protein</fullName>
    </submittedName>
</protein>
<feature type="compositionally biased region" description="Low complexity" evidence="1">
    <location>
        <begin position="52"/>
        <end position="62"/>
    </location>
</feature>
<evidence type="ECO:0000313" key="3">
    <source>
        <dbReference type="Proteomes" id="UP000314294"/>
    </source>
</evidence>
<gene>
    <name evidence="2" type="ORF">EYF80_026081</name>
</gene>
<keyword evidence="3" id="KW-1185">Reference proteome</keyword>
<dbReference type="AlphaFoldDB" id="A0A4Z2HFA4"/>
<feature type="region of interest" description="Disordered" evidence="1">
    <location>
        <begin position="32"/>
        <end position="63"/>
    </location>
</feature>
<sequence length="111" mass="12196">MVQSKDSGGFPSALFVPLHSVCSKRLCVVQSAQDEDEQGDGHPDTSQKQNIRGTGPRTTGRGIELGRFNLSLGHVERGSQELSRLHVQHQLLHLPVGGSTTRGYETLQRRH</sequence>